<dbReference type="InterPro" id="IPR007048">
    <property type="entry name" value="IraD/Gp25-like"/>
</dbReference>
<dbReference type="Proteomes" id="UP000784128">
    <property type="component" value="Unassembled WGS sequence"/>
</dbReference>
<dbReference type="Gene3D" id="3.10.450.40">
    <property type="match status" value="1"/>
</dbReference>
<name>A0ABS5UAU5_9BACT</name>
<comment type="caution">
    <text evidence="2">The sequence shown here is derived from an EMBL/GenBank/DDBJ whole genome shotgun (WGS) entry which is preliminary data.</text>
</comment>
<dbReference type="PANTHER" id="PTHR38595:SF2">
    <property type="entry name" value="TYPE VI SECRETION SYSTEM BASEPLATE SUBUNIT TSSE"/>
    <property type="match status" value="1"/>
</dbReference>
<dbReference type="NCBIfam" id="TIGR03357">
    <property type="entry name" value="VI_zyme"/>
    <property type="match status" value="1"/>
</dbReference>
<feature type="domain" description="IraD/Gp25-like" evidence="1">
    <location>
        <begin position="30"/>
        <end position="113"/>
    </location>
</feature>
<dbReference type="RefSeq" id="WP_214300121.1">
    <property type="nucleotide sequence ID" value="NZ_JAHDYS010000013.1"/>
</dbReference>
<dbReference type="InterPro" id="IPR053176">
    <property type="entry name" value="T6SS_TssE1-like"/>
</dbReference>
<dbReference type="InterPro" id="IPR017737">
    <property type="entry name" value="TssE1-like"/>
</dbReference>
<evidence type="ECO:0000313" key="3">
    <source>
        <dbReference type="Proteomes" id="UP000784128"/>
    </source>
</evidence>
<reference evidence="2 3" key="1">
    <citation type="submission" date="2021-05" db="EMBL/GenBank/DDBJ databases">
        <title>The draft genome of Geobacter chapellei DSM 13688.</title>
        <authorList>
            <person name="Xu Z."/>
            <person name="Masuda Y."/>
            <person name="Itoh H."/>
            <person name="Senoo K."/>
        </authorList>
    </citation>
    <scope>NUCLEOTIDE SEQUENCE [LARGE SCALE GENOMIC DNA]</scope>
    <source>
        <strain evidence="2 3">DSM 13688</strain>
    </source>
</reference>
<evidence type="ECO:0000313" key="2">
    <source>
        <dbReference type="EMBL" id="MBT1072778.1"/>
    </source>
</evidence>
<sequence>MHEERLLERIRSAKCEPLRRGGDNQRRCMDSVLSHLQRILNTRQGNVPIAADYGVPDFLDFLQSYPESVSAIERNIRNAIDRYEPRLSGTSVSYVPDEEDTLTLRFQIVASLTIEGGRKIFFETVVDTDGRIHIHR</sequence>
<protein>
    <submittedName>
        <fullName evidence="2">Type VI secretion system baseplate subunit TssE</fullName>
    </submittedName>
</protein>
<evidence type="ECO:0000259" key="1">
    <source>
        <dbReference type="Pfam" id="PF04965"/>
    </source>
</evidence>
<organism evidence="2 3">
    <name type="scientific">Pelotalea chapellei</name>
    <dbReference type="NCBI Taxonomy" id="44671"/>
    <lineage>
        <taxon>Bacteria</taxon>
        <taxon>Pseudomonadati</taxon>
        <taxon>Thermodesulfobacteriota</taxon>
        <taxon>Desulfuromonadia</taxon>
        <taxon>Geobacterales</taxon>
        <taxon>Geobacteraceae</taxon>
        <taxon>Pelotalea</taxon>
    </lineage>
</organism>
<keyword evidence="3" id="KW-1185">Reference proteome</keyword>
<proteinExistence type="predicted"/>
<gene>
    <name evidence="2" type="primary">tssE</name>
    <name evidence="2" type="ORF">KJB30_13360</name>
</gene>
<dbReference type="PANTHER" id="PTHR38595">
    <property type="entry name" value="CYTOPLASMIC PROTEIN-RELATED"/>
    <property type="match status" value="1"/>
</dbReference>
<dbReference type="Pfam" id="PF04965">
    <property type="entry name" value="GPW_gp25"/>
    <property type="match status" value="1"/>
</dbReference>
<accession>A0ABS5UAU5</accession>
<dbReference type="EMBL" id="JAHDYS010000013">
    <property type="protein sequence ID" value="MBT1072778.1"/>
    <property type="molecule type" value="Genomic_DNA"/>
</dbReference>
<dbReference type="SUPFAM" id="SSF160719">
    <property type="entry name" value="gpW/gp25-like"/>
    <property type="match status" value="1"/>
</dbReference>